<dbReference type="Proteomes" id="UP000243459">
    <property type="component" value="Chromosome 4"/>
</dbReference>
<evidence type="ECO:0000256" key="5">
    <source>
        <dbReference type="SAM" id="Phobius"/>
    </source>
</evidence>
<keyword evidence="2" id="KW-0285">Flavoprotein</keyword>
<dbReference type="OMA" id="EMESVNG"/>
<keyword evidence="4" id="KW-0560">Oxidoreductase</keyword>
<evidence type="ECO:0000256" key="1">
    <source>
        <dbReference type="ARBA" id="ARBA00010790"/>
    </source>
</evidence>
<keyword evidence="5" id="KW-1133">Transmembrane helix</keyword>
<reference evidence="7" key="1">
    <citation type="journal article" date="2017" name="Nat. Commun.">
        <title>The asparagus genome sheds light on the origin and evolution of a young Y chromosome.</title>
        <authorList>
            <person name="Harkess A."/>
            <person name="Zhou J."/>
            <person name="Xu C."/>
            <person name="Bowers J.E."/>
            <person name="Van der Hulst R."/>
            <person name="Ayyampalayam S."/>
            <person name="Mercati F."/>
            <person name="Riccardi P."/>
            <person name="McKain M.R."/>
            <person name="Kakrana A."/>
            <person name="Tang H."/>
            <person name="Ray J."/>
            <person name="Groenendijk J."/>
            <person name="Arikit S."/>
            <person name="Mathioni S.M."/>
            <person name="Nakano M."/>
            <person name="Shan H."/>
            <person name="Telgmann-Rauber A."/>
            <person name="Kanno A."/>
            <person name="Yue Z."/>
            <person name="Chen H."/>
            <person name="Li W."/>
            <person name="Chen Y."/>
            <person name="Xu X."/>
            <person name="Zhang Y."/>
            <person name="Luo S."/>
            <person name="Chen H."/>
            <person name="Gao J."/>
            <person name="Mao Z."/>
            <person name="Pires J.C."/>
            <person name="Luo M."/>
            <person name="Kudrna D."/>
            <person name="Wing R.A."/>
            <person name="Meyers B.C."/>
            <person name="Yi K."/>
            <person name="Kong H."/>
            <person name="Lavrijsen P."/>
            <person name="Sunseri F."/>
            <person name="Falavigna A."/>
            <person name="Ye Y."/>
            <person name="Leebens-Mack J.H."/>
            <person name="Chen G."/>
        </authorList>
    </citation>
    <scope>NUCLEOTIDE SEQUENCE [LARGE SCALE GENOMIC DNA]</scope>
    <source>
        <strain evidence="7">cv. DH0086</strain>
    </source>
</reference>
<dbReference type="EMBL" id="CM007384">
    <property type="protein sequence ID" value="ONK72769.1"/>
    <property type="molecule type" value="Genomic_DNA"/>
</dbReference>
<protein>
    <recommendedName>
        <fullName evidence="8">Glucose-methanol-choline oxidoreductase N-terminal domain-containing protein</fullName>
    </recommendedName>
</protein>
<keyword evidence="5" id="KW-0472">Membrane</keyword>
<accession>A0A5P1F7R7</accession>
<evidence type="ECO:0000256" key="4">
    <source>
        <dbReference type="ARBA" id="ARBA00023002"/>
    </source>
</evidence>
<dbReference type="SUPFAM" id="SSF51905">
    <property type="entry name" value="FAD/NAD(P)-binding domain"/>
    <property type="match status" value="1"/>
</dbReference>
<evidence type="ECO:0000313" key="7">
    <source>
        <dbReference type="Proteomes" id="UP000243459"/>
    </source>
</evidence>
<sequence length="282" mass="31008">MVAEKALLGSPIDLEAAFDAIGVKPRVLTGLTRREMDSLTAFADTLLPSINFPGGDTKESTTTFYQTSASMLGTPEVVGEYIAVRMRHAMRGLLRIALWLLSTWYGTFIFCGTKSLSWKPPFFLKLSEIDPQRREEILVSWATHWLSFYRMLFRGLKQMVLVFYFTQVNEKNENPTWKAIGYCGPDPSYSDHLKSTPDNQPPSTTGPLQRALVYMQSSRDALSSALSQAGLSLTTPPHPKKAHEKPTLTIKCDAVIVGSGSGGGVVAGVLAQAGYKVLEKGR</sequence>
<proteinExistence type="inferred from homology"/>
<evidence type="ECO:0000256" key="3">
    <source>
        <dbReference type="ARBA" id="ARBA00022827"/>
    </source>
</evidence>
<dbReference type="PANTHER" id="PTHR46056">
    <property type="entry name" value="LONG-CHAIN-ALCOHOL OXIDASE"/>
    <property type="match status" value="1"/>
</dbReference>
<dbReference type="Gramene" id="ONK72769">
    <property type="protein sequence ID" value="ONK72769"/>
    <property type="gene ID" value="A4U43_C04F22970"/>
</dbReference>
<gene>
    <name evidence="6" type="ORF">A4U43_C04F22970</name>
</gene>
<feature type="transmembrane region" description="Helical" evidence="5">
    <location>
        <begin position="96"/>
        <end position="117"/>
    </location>
</feature>
<dbReference type="InterPro" id="IPR036188">
    <property type="entry name" value="FAD/NAD-bd_sf"/>
</dbReference>
<keyword evidence="5" id="KW-0812">Transmembrane</keyword>
<dbReference type="GO" id="GO:0016491">
    <property type="term" value="F:oxidoreductase activity"/>
    <property type="evidence" value="ECO:0007669"/>
    <property type="project" value="UniProtKB-KW"/>
</dbReference>
<evidence type="ECO:0000313" key="6">
    <source>
        <dbReference type="EMBL" id="ONK72769.1"/>
    </source>
</evidence>
<name>A0A5P1F7R7_ASPOF</name>
<dbReference type="AlphaFoldDB" id="A0A5P1F7R7"/>
<evidence type="ECO:0000256" key="2">
    <source>
        <dbReference type="ARBA" id="ARBA00022630"/>
    </source>
</evidence>
<evidence type="ECO:0008006" key="8">
    <source>
        <dbReference type="Google" id="ProtNLM"/>
    </source>
</evidence>
<keyword evidence="3" id="KW-0274">FAD</keyword>
<dbReference type="Gene3D" id="3.50.50.60">
    <property type="entry name" value="FAD/NAD(P)-binding domain"/>
    <property type="match status" value="1"/>
</dbReference>
<keyword evidence="7" id="KW-1185">Reference proteome</keyword>
<comment type="similarity">
    <text evidence="1">Belongs to the GMC oxidoreductase family.</text>
</comment>
<dbReference type="PANTHER" id="PTHR46056:SF4">
    <property type="entry name" value="LONG-CHAIN-ALCOHOL OXIDASE FAO4A"/>
    <property type="match status" value="1"/>
</dbReference>
<organism evidence="6 7">
    <name type="scientific">Asparagus officinalis</name>
    <name type="common">Garden asparagus</name>
    <dbReference type="NCBI Taxonomy" id="4686"/>
    <lineage>
        <taxon>Eukaryota</taxon>
        <taxon>Viridiplantae</taxon>
        <taxon>Streptophyta</taxon>
        <taxon>Embryophyta</taxon>
        <taxon>Tracheophyta</taxon>
        <taxon>Spermatophyta</taxon>
        <taxon>Magnoliopsida</taxon>
        <taxon>Liliopsida</taxon>
        <taxon>Asparagales</taxon>
        <taxon>Asparagaceae</taxon>
        <taxon>Asparagoideae</taxon>
        <taxon>Asparagus</taxon>
    </lineage>
</organism>